<evidence type="ECO:0000313" key="12">
    <source>
        <dbReference type="Proteomes" id="UP000186922"/>
    </source>
</evidence>
<dbReference type="SMART" id="SM00184">
    <property type="entry name" value="RING"/>
    <property type="match status" value="1"/>
</dbReference>
<evidence type="ECO:0000256" key="4">
    <source>
        <dbReference type="ARBA" id="ARBA00022771"/>
    </source>
</evidence>
<dbReference type="Pfam" id="PF13639">
    <property type="entry name" value="zf-RING_2"/>
    <property type="match status" value="1"/>
</dbReference>
<comment type="subcellular location">
    <subcellularLocation>
        <location evidence="1">Membrane</location>
    </subcellularLocation>
</comment>
<evidence type="ECO:0000256" key="7">
    <source>
        <dbReference type="ARBA" id="ARBA00023136"/>
    </source>
</evidence>
<evidence type="ECO:0000259" key="10">
    <source>
        <dbReference type="PROSITE" id="PS50089"/>
    </source>
</evidence>
<evidence type="ECO:0000256" key="9">
    <source>
        <dbReference type="SAM" id="Phobius"/>
    </source>
</evidence>
<name>A0A1D1V2Z0_RAMVA</name>
<protein>
    <recommendedName>
        <fullName evidence="10">RING-type domain-containing protein</fullName>
    </recommendedName>
</protein>
<evidence type="ECO:0000256" key="2">
    <source>
        <dbReference type="ARBA" id="ARBA00022692"/>
    </source>
</evidence>
<feature type="transmembrane region" description="Helical" evidence="9">
    <location>
        <begin position="36"/>
        <end position="53"/>
    </location>
</feature>
<keyword evidence="3" id="KW-0479">Metal-binding</keyword>
<sequence>MTVKFLPRSQLLLFAVFLEGLAVFCSILLINLSLPAVTFSTAIGAMVLVNFLHAQLISDLRHLRFFEIVAVPSLAGVIGSRSSNIAQSPWLNIWPCLPLLVICARTLEATGMTVSTEAFSTTYLLLAWTLAAPVGWFLLDGLRWRLYAARQSLSARYRPGIRLSVIGSYYACIDNFHWQSVGEEAVNAAYVAVWTSKVFYEVGTSLTRTTSSAALANVLSALLAATVSSYVSLFGFCWIVGHIYREISSKWLSSVDVILTSPQLSAQEMQRFDFSGHLFVFAYQGNLLVDPANSSSIDPLTRLLAFLLLYRLAQIPDHVRAYSHAISVEGTGPRQYYARALIEGAITPCLLGLALLPRVWRVTNAPTDLLSAVWNRNISTGFPAEFELWLHSETLFSAGDLVVAVIVAGLSTIAYPRQQVTDEAGISAHFWHGYLGTVDYGSKVYSQIVRELAGIIVHFVIMTLMFEHLWRVTVTDEQDATMLGWYEVVNFLVYFGRYADGNVRFSYTTQHGIVSDAVCSYKCVIRELPSPDEEAHKAWEDCCGICYDNEEDRLKLCVFPCLHFFHRDCIGEWLKMRMVCPMCMRKVWFDRGSVKMDNMVAPPADPPLPVTD</sequence>
<feature type="transmembrane region" description="Helical" evidence="9">
    <location>
        <begin position="12"/>
        <end position="30"/>
    </location>
</feature>
<keyword evidence="4 8" id="KW-0863">Zinc-finger</keyword>
<evidence type="ECO:0000256" key="6">
    <source>
        <dbReference type="ARBA" id="ARBA00022989"/>
    </source>
</evidence>
<dbReference type="EMBL" id="BDGG01000003">
    <property type="protein sequence ID" value="GAU95055.1"/>
    <property type="molecule type" value="Genomic_DNA"/>
</dbReference>
<dbReference type="InterPro" id="IPR013083">
    <property type="entry name" value="Znf_RING/FYVE/PHD"/>
</dbReference>
<organism evidence="11 12">
    <name type="scientific">Ramazzottius varieornatus</name>
    <name type="common">Water bear</name>
    <name type="synonym">Tardigrade</name>
    <dbReference type="NCBI Taxonomy" id="947166"/>
    <lineage>
        <taxon>Eukaryota</taxon>
        <taxon>Metazoa</taxon>
        <taxon>Ecdysozoa</taxon>
        <taxon>Tardigrada</taxon>
        <taxon>Eutardigrada</taxon>
        <taxon>Parachela</taxon>
        <taxon>Hypsibioidea</taxon>
        <taxon>Ramazzottiidae</taxon>
        <taxon>Ramazzottius</taxon>
    </lineage>
</organism>
<proteinExistence type="predicted"/>
<keyword evidence="2 9" id="KW-0812">Transmembrane</keyword>
<dbReference type="STRING" id="947166.A0A1D1V2Z0"/>
<dbReference type="GO" id="GO:0016020">
    <property type="term" value="C:membrane"/>
    <property type="evidence" value="ECO:0007669"/>
    <property type="project" value="UniProtKB-SubCell"/>
</dbReference>
<dbReference type="OrthoDB" id="8062037at2759"/>
<gene>
    <name evidence="11" type="primary">RvY_06736-1</name>
    <name evidence="11" type="synonym">RvY_06736.1</name>
    <name evidence="11" type="ORF">RvY_06736</name>
</gene>
<dbReference type="CDD" id="cd16454">
    <property type="entry name" value="RING-H2_PA-TM-RING"/>
    <property type="match status" value="1"/>
</dbReference>
<keyword evidence="5" id="KW-0862">Zinc</keyword>
<dbReference type="PANTHER" id="PTHR46539">
    <property type="entry name" value="E3 UBIQUITIN-PROTEIN LIGASE ATL42"/>
    <property type="match status" value="1"/>
</dbReference>
<dbReference type="AlphaFoldDB" id="A0A1D1V2Z0"/>
<dbReference type="PROSITE" id="PS50089">
    <property type="entry name" value="ZF_RING_2"/>
    <property type="match status" value="1"/>
</dbReference>
<keyword evidence="7 9" id="KW-0472">Membrane</keyword>
<feature type="transmembrane region" description="Helical" evidence="9">
    <location>
        <begin position="214"/>
        <end position="240"/>
    </location>
</feature>
<dbReference type="GO" id="GO:0008270">
    <property type="term" value="F:zinc ion binding"/>
    <property type="evidence" value="ECO:0007669"/>
    <property type="project" value="UniProtKB-KW"/>
</dbReference>
<keyword evidence="12" id="KW-1185">Reference proteome</keyword>
<evidence type="ECO:0000256" key="5">
    <source>
        <dbReference type="ARBA" id="ARBA00022833"/>
    </source>
</evidence>
<evidence type="ECO:0000256" key="1">
    <source>
        <dbReference type="ARBA" id="ARBA00004370"/>
    </source>
</evidence>
<feature type="transmembrane region" description="Helical" evidence="9">
    <location>
        <begin position="119"/>
        <end position="139"/>
    </location>
</feature>
<dbReference type="PANTHER" id="PTHR46539:SF1">
    <property type="entry name" value="E3 UBIQUITIN-PROTEIN LIGASE ATL42"/>
    <property type="match status" value="1"/>
</dbReference>
<accession>A0A1D1V2Z0</accession>
<dbReference type="Proteomes" id="UP000186922">
    <property type="component" value="Unassembled WGS sequence"/>
</dbReference>
<comment type="caution">
    <text evidence="11">The sequence shown here is derived from an EMBL/GenBank/DDBJ whole genome shotgun (WGS) entry which is preliminary data.</text>
</comment>
<keyword evidence="6 9" id="KW-1133">Transmembrane helix</keyword>
<feature type="domain" description="RING-type" evidence="10">
    <location>
        <begin position="543"/>
        <end position="583"/>
    </location>
</feature>
<dbReference type="Gene3D" id="3.30.40.10">
    <property type="entry name" value="Zinc/RING finger domain, C3HC4 (zinc finger)"/>
    <property type="match status" value="1"/>
</dbReference>
<evidence type="ECO:0000256" key="3">
    <source>
        <dbReference type="ARBA" id="ARBA00022723"/>
    </source>
</evidence>
<dbReference type="SUPFAM" id="SSF57850">
    <property type="entry name" value="RING/U-box"/>
    <property type="match status" value="1"/>
</dbReference>
<reference evidence="11 12" key="1">
    <citation type="journal article" date="2016" name="Nat. Commun.">
        <title>Extremotolerant tardigrade genome and improved radiotolerance of human cultured cells by tardigrade-unique protein.</title>
        <authorList>
            <person name="Hashimoto T."/>
            <person name="Horikawa D.D."/>
            <person name="Saito Y."/>
            <person name="Kuwahara H."/>
            <person name="Kozuka-Hata H."/>
            <person name="Shin-I T."/>
            <person name="Minakuchi Y."/>
            <person name="Ohishi K."/>
            <person name="Motoyama A."/>
            <person name="Aizu T."/>
            <person name="Enomoto A."/>
            <person name="Kondo K."/>
            <person name="Tanaka S."/>
            <person name="Hara Y."/>
            <person name="Koshikawa S."/>
            <person name="Sagara H."/>
            <person name="Miura T."/>
            <person name="Yokobori S."/>
            <person name="Miyagawa K."/>
            <person name="Suzuki Y."/>
            <person name="Kubo T."/>
            <person name="Oyama M."/>
            <person name="Kohara Y."/>
            <person name="Fujiyama A."/>
            <person name="Arakawa K."/>
            <person name="Katayama T."/>
            <person name="Toyoda A."/>
            <person name="Kunieda T."/>
        </authorList>
    </citation>
    <scope>NUCLEOTIDE SEQUENCE [LARGE SCALE GENOMIC DNA]</scope>
    <source>
        <strain evidence="11 12">YOKOZUNA-1</strain>
    </source>
</reference>
<evidence type="ECO:0000313" key="11">
    <source>
        <dbReference type="EMBL" id="GAU95055.1"/>
    </source>
</evidence>
<dbReference type="InterPro" id="IPR001841">
    <property type="entry name" value="Znf_RING"/>
</dbReference>
<evidence type="ECO:0000256" key="8">
    <source>
        <dbReference type="PROSITE-ProRule" id="PRU00175"/>
    </source>
</evidence>